<protein>
    <submittedName>
        <fullName evidence="1">Class I SAM-dependent methyltransferase</fullName>
        <ecNumber evidence="1">2.1.1.-</ecNumber>
    </submittedName>
</protein>
<reference evidence="2" key="1">
    <citation type="journal article" date="2019" name="Int. J. Syst. Evol. Microbiol.">
        <title>The Global Catalogue of Microorganisms (GCM) 10K type strain sequencing project: providing services to taxonomists for standard genome sequencing and annotation.</title>
        <authorList>
            <consortium name="The Broad Institute Genomics Platform"/>
            <consortium name="The Broad Institute Genome Sequencing Center for Infectious Disease"/>
            <person name="Wu L."/>
            <person name="Ma J."/>
        </authorList>
    </citation>
    <scope>NUCLEOTIDE SEQUENCE [LARGE SCALE GENOMIC DNA]</scope>
    <source>
        <strain evidence="2">CCM 7941</strain>
    </source>
</reference>
<evidence type="ECO:0000313" key="1">
    <source>
        <dbReference type="EMBL" id="MFC3265967.1"/>
    </source>
</evidence>
<keyword evidence="2" id="KW-1185">Reference proteome</keyword>
<dbReference type="EC" id="2.1.1.-" evidence="1"/>
<dbReference type="Pfam" id="PF13578">
    <property type="entry name" value="Methyltransf_24"/>
    <property type="match status" value="1"/>
</dbReference>
<dbReference type="Proteomes" id="UP001595536">
    <property type="component" value="Unassembled WGS sequence"/>
</dbReference>
<name>A0ABV7LDJ9_9HYPH</name>
<proteinExistence type="predicted"/>
<organism evidence="1 2">
    <name type="scientific">Camelimonas abortus</name>
    <dbReference type="NCBI Taxonomy" id="1017184"/>
    <lineage>
        <taxon>Bacteria</taxon>
        <taxon>Pseudomonadati</taxon>
        <taxon>Pseudomonadota</taxon>
        <taxon>Alphaproteobacteria</taxon>
        <taxon>Hyphomicrobiales</taxon>
        <taxon>Chelatococcaceae</taxon>
        <taxon>Camelimonas</taxon>
    </lineage>
</organism>
<evidence type="ECO:0000313" key="2">
    <source>
        <dbReference type="Proteomes" id="UP001595536"/>
    </source>
</evidence>
<dbReference type="GO" id="GO:0008168">
    <property type="term" value="F:methyltransferase activity"/>
    <property type="evidence" value="ECO:0007669"/>
    <property type="project" value="UniProtKB-KW"/>
</dbReference>
<keyword evidence="1" id="KW-0489">Methyltransferase</keyword>
<sequence>MSPGEAGDGAPWPGFDPERGARESRRIIARWKRQVAAQLLAPLGPQADQRLRRLRLGLKALAGRDGGGWFIPYRHARPGRRPAYPALEPVFGEARPRMQALLQEITRLRGALRAIPPSGPDLRWGQEWFPRLDAAAAYAMIRRLQPARIIECGSGHSTRFMARALADMGADPARILAIDPAPRAGLGRTGARHLAALAEDVDRALFAQLEPGDVLFIDSSHIAMPGSDVDALFLDVLPRLQPGVYVHVHDVFLPEPYPESWSWRGYNEQLLVGALLQGGGYELAFASRWATRHMAAEVQAAVGAFPLPEGAPETSLWLRKLR</sequence>
<keyword evidence="1" id="KW-0808">Transferase</keyword>
<dbReference type="Gene3D" id="3.40.50.150">
    <property type="entry name" value="Vaccinia Virus protein VP39"/>
    <property type="match status" value="1"/>
</dbReference>
<dbReference type="InterPro" id="IPR029063">
    <property type="entry name" value="SAM-dependent_MTases_sf"/>
</dbReference>
<comment type="caution">
    <text evidence="1">The sequence shown here is derived from an EMBL/GenBank/DDBJ whole genome shotgun (WGS) entry which is preliminary data.</text>
</comment>
<accession>A0ABV7LDJ9</accession>
<gene>
    <name evidence="1" type="ORF">ACFOEX_06340</name>
</gene>
<dbReference type="SUPFAM" id="SSF53335">
    <property type="entry name" value="S-adenosyl-L-methionine-dependent methyltransferases"/>
    <property type="match status" value="1"/>
</dbReference>
<dbReference type="GO" id="GO:0032259">
    <property type="term" value="P:methylation"/>
    <property type="evidence" value="ECO:0007669"/>
    <property type="project" value="UniProtKB-KW"/>
</dbReference>
<dbReference type="RefSeq" id="WP_376829272.1">
    <property type="nucleotide sequence ID" value="NZ_JBHLWR010000006.1"/>
</dbReference>
<dbReference type="EMBL" id="JBHRUV010000028">
    <property type="protein sequence ID" value="MFC3265967.1"/>
    <property type="molecule type" value="Genomic_DNA"/>
</dbReference>